<proteinExistence type="inferred from homology"/>
<dbReference type="InterPro" id="IPR037679">
    <property type="entry name" value="Apc5"/>
</dbReference>
<evidence type="ECO:0000313" key="10">
    <source>
        <dbReference type="EMBL" id="KAF2709814.1"/>
    </source>
</evidence>
<evidence type="ECO:0000256" key="1">
    <source>
        <dbReference type="ARBA" id="ARBA00007450"/>
    </source>
</evidence>
<dbReference type="EMBL" id="MU005770">
    <property type="protein sequence ID" value="KAF2709814.1"/>
    <property type="molecule type" value="Genomic_DNA"/>
</dbReference>
<dbReference type="UniPathway" id="UPA00143"/>
<sequence>MTLPRYLTAQKISLLVLVDLYCNSVLPSSATIPVLSFILSHSISPVSSNARPRSPGYGDASFSIEAFEHVLQNHASSMPGRTLLDVFLKHMWEMNSFDALHQLFDNIGDLLLKTREDGGQEFTPEEFQDRVLLSKTSPLGVFVRRARLEFTRLQFDDTMKLWSTFIAYRAPTAQWTKRLAGLASSGADIVAADMGLRPGEALYEVAYGHLAQEMEDGIEISIDDFDRLLEFQLEKLQRLGCRVPDDMRTQLGSMLGSSGVILRQSHLVKFFDAWKAGDYTSAFDNLHRYYDYAMQTREKIHYQYALLHMAILQADFGCFGEAIAAINETIATARENQDMTCLNFSLSWLNHMSKAYPKQMKGVGYMGMLGSERDGLTFLKAKAKEAKMYNLLSATLLNEAKLCLGTGDSISRAFEYMYQGSHLNIKENINNQGSQMLLLSTLYSRLGITHLSSVHNELLLHCYERGCPIDERIRASCRCALTATRYGRYDEGLHLLEMIDVSTHRSLRFHQYLFLCTTLIKLRRSICRTDWAACESYLSSLIPDSSTDPEISFALSEAHIEYLIARGYYTEAFDAIEKLSVSLKEESGDILQRVLMLLAKAELFGKVGKPERGFSIALRAASVSFKARLMPCLWSAAGLLASILNSIGEFEAATRLLHAVIPQSLENTDYVLTGTLYSHIGDSYIGLAGLDDASTSHGARLRAMNMSQAEMYIDRARECFKRTESIDGECEQLMKKAVIAKLRGDEKLAEEWAQNHERVWNEGKERILIREESK</sequence>
<dbReference type="InterPro" id="IPR026000">
    <property type="entry name" value="Apc5_dom"/>
</dbReference>
<dbReference type="SUPFAM" id="SSF48452">
    <property type="entry name" value="TPR-like"/>
    <property type="match status" value="1"/>
</dbReference>
<dbReference type="Pfam" id="PF12862">
    <property type="entry name" value="ANAPC5"/>
    <property type="match status" value="1"/>
</dbReference>
<organism evidence="10 11">
    <name type="scientific">Pleomassaria siparia CBS 279.74</name>
    <dbReference type="NCBI Taxonomy" id="1314801"/>
    <lineage>
        <taxon>Eukaryota</taxon>
        <taxon>Fungi</taxon>
        <taxon>Dikarya</taxon>
        <taxon>Ascomycota</taxon>
        <taxon>Pezizomycotina</taxon>
        <taxon>Dothideomycetes</taxon>
        <taxon>Pleosporomycetidae</taxon>
        <taxon>Pleosporales</taxon>
        <taxon>Pleomassariaceae</taxon>
        <taxon>Pleomassaria</taxon>
    </lineage>
</organism>
<accession>A0A6G1KAG7</accession>
<reference evidence="10" key="1">
    <citation type="journal article" date="2020" name="Stud. Mycol.">
        <title>101 Dothideomycetes genomes: a test case for predicting lifestyles and emergence of pathogens.</title>
        <authorList>
            <person name="Haridas S."/>
            <person name="Albert R."/>
            <person name="Binder M."/>
            <person name="Bloem J."/>
            <person name="Labutti K."/>
            <person name="Salamov A."/>
            <person name="Andreopoulos B."/>
            <person name="Baker S."/>
            <person name="Barry K."/>
            <person name="Bills G."/>
            <person name="Bluhm B."/>
            <person name="Cannon C."/>
            <person name="Castanera R."/>
            <person name="Culley D."/>
            <person name="Daum C."/>
            <person name="Ezra D."/>
            <person name="Gonzalez J."/>
            <person name="Henrissat B."/>
            <person name="Kuo A."/>
            <person name="Liang C."/>
            <person name="Lipzen A."/>
            <person name="Lutzoni F."/>
            <person name="Magnuson J."/>
            <person name="Mondo S."/>
            <person name="Nolan M."/>
            <person name="Ohm R."/>
            <person name="Pangilinan J."/>
            <person name="Park H.-J."/>
            <person name="Ramirez L."/>
            <person name="Alfaro M."/>
            <person name="Sun H."/>
            <person name="Tritt A."/>
            <person name="Yoshinaga Y."/>
            <person name="Zwiers L.-H."/>
            <person name="Turgeon B."/>
            <person name="Goodwin S."/>
            <person name="Spatafora J."/>
            <person name="Crous P."/>
            <person name="Grigoriev I."/>
        </authorList>
    </citation>
    <scope>NUCLEOTIDE SEQUENCE</scope>
    <source>
        <strain evidence="10">CBS 279.74</strain>
    </source>
</reference>
<evidence type="ECO:0000256" key="8">
    <source>
        <dbReference type="ARBA" id="ARBA00045696"/>
    </source>
</evidence>
<evidence type="ECO:0000256" key="7">
    <source>
        <dbReference type="ARBA" id="ARBA00031069"/>
    </source>
</evidence>
<dbReference type="AlphaFoldDB" id="A0A6G1KAG7"/>
<evidence type="ECO:0000256" key="5">
    <source>
        <dbReference type="ARBA" id="ARBA00022786"/>
    </source>
</evidence>
<feature type="domain" description="Anaphase-promoting complex subunit 5" evidence="9">
    <location>
        <begin position="266"/>
        <end position="355"/>
    </location>
</feature>
<keyword evidence="5" id="KW-0833">Ubl conjugation pathway</keyword>
<dbReference type="InterPro" id="IPR011990">
    <property type="entry name" value="TPR-like_helical_dom_sf"/>
</dbReference>
<evidence type="ECO:0000256" key="4">
    <source>
        <dbReference type="ARBA" id="ARBA00022776"/>
    </source>
</evidence>
<gene>
    <name evidence="10" type="ORF">K504DRAFT_482113</name>
</gene>
<evidence type="ECO:0000256" key="2">
    <source>
        <dbReference type="ARBA" id="ARBA00016066"/>
    </source>
</evidence>
<keyword evidence="3" id="KW-0132">Cell division</keyword>
<dbReference type="GO" id="GO:0005680">
    <property type="term" value="C:anaphase-promoting complex"/>
    <property type="evidence" value="ECO:0007669"/>
    <property type="project" value="InterPro"/>
</dbReference>
<comment type="function">
    <text evidence="8">Component of the anaphase promoting complex/cyclosome (APC/C), a cell cycle-regulated E3 ubiquitin ligase that controls progression through mitosis and the G1 phase of the cell cycle. The APC/C complex acts by mediating ubiquitination and subsequent degradation of target proteins: it mainly mediates the formation of 'Lys-11'-linked polyubiquitin chains and, to a lower extent, the formation of 'Lys-48'- and 'Lys-63'-linked polyubiquitin chains. The APC/C complex catalyzes assembly of branched 'Lys-11'-/'Lys-48'-linked branched ubiquitin chains on target proteins.</text>
</comment>
<keyword evidence="4" id="KW-0498">Mitosis</keyword>
<dbReference type="GO" id="GO:0051301">
    <property type="term" value="P:cell division"/>
    <property type="evidence" value="ECO:0007669"/>
    <property type="project" value="UniProtKB-KW"/>
</dbReference>
<dbReference type="OrthoDB" id="2504561at2759"/>
<protein>
    <recommendedName>
        <fullName evidence="2">Anaphase-promoting complex subunit 5</fullName>
    </recommendedName>
    <alternativeName>
        <fullName evidence="7">Cyclosome subunit 5</fullName>
    </alternativeName>
</protein>
<comment type="similarity">
    <text evidence="1">Belongs to the APC5 family.</text>
</comment>
<evidence type="ECO:0000256" key="3">
    <source>
        <dbReference type="ARBA" id="ARBA00022618"/>
    </source>
</evidence>
<dbReference type="PANTHER" id="PTHR12830:SF9">
    <property type="entry name" value="ANAPHASE-PROMOTING COMPLEX SUBUNIT 5"/>
    <property type="match status" value="1"/>
</dbReference>
<dbReference type="Proteomes" id="UP000799428">
    <property type="component" value="Unassembled WGS sequence"/>
</dbReference>
<dbReference type="PANTHER" id="PTHR12830">
    <property type="entry name" value="ANAPHASE-PROMOTING COMPLEX SUBUNIT 5"/>
    <property type="match status" value="1"/>
</dbReference>
<evidence type="ECO:0000259" key="9">
    <source>
        <dbReference type="Pfam" id="PF12862"/>
    </source>
</evidence>
<keyword evidence="6" id="KW-0131">Cell cycle</keyword>
<evidence type="ECO:0000313" key="11">
    <source>
        <dbReference type="Proteomes" id="UP000799428"/>
    </source>
</evidence>
<evidence type="ECO:0000256" key="6">
    <source>
        <dbReference type="ARBA" id="ARBA00023306"/>
    </source>
</evidence>
<name>A0A6G1KAG7_9PLEO</name>
<keyword evidence="11" id="KW-1185">Reference proteome</keyword>
<dbReference type="GO" id="GO:0045842">
    <property type="term" value="P:positive regulation of mitotic metaphase/anaphase transition"/>
    <property type="evidence" value="ECO:0007669"/>
    <property type="project" value="TreeGrafter"/>
</dbReference>
<dbReference type="GO" id="GO:0070979">
    <property type="term" value="P:protein K11-linked ubiquitination"/>
    <property type="evidence" value="ECO:0007669"/>
    <property type="project" value="TreeGrafter"/>
</dbReference>
<dbReference type="GO" id="GO:0031145">
    <property type="term" value="P:anaphase-promoting complex-dependent catabolic process"/>
    <property type="evidence" value="ECO:0007669"/>
    <property type="project" value="TreeGrafter"/>
</dbReference>